<evidence type="ECO:0000313" key="2">
    <source>
        <dbReference type="Proteomes" id="UP000288623"/>
    </source>
</evidence>
<proteinExistence type="predicted"/>
<dbReference type="RefSeq" id="WP_126989649.1">
    <property type="nucleotide sequence ID" value="NZ_JTFC01000012.1"/>
</dbReference>
<accession>A0A433RWQ4</accession>
<dbReference type="AlphaFoldDB" id="A0A433RWQ4"/>
<dbReference type="OrthoDB" id="1797983at2"/>
<gene>
    <name evidence="1" type="ORF">QI30_03905</name>
</gene>
<reference evidence="1 2" key="1">
    <citation type="submission" date="2014-11" db="EMBL/GenBank/DDBJ databases">
        <title>Genome sequence and analysis of novel Kurthia sp.</title>
        <authorList>
            <person name="Lawson J.N."/>
            <person name="Gonzalez J.E."/>
            <person name="Rinauldi L."/>
            <person name="Xuan Z."/>
            <person name="Firman A."/>
            <person name="Shaddox L."/>
            <person name="Trudeau A."/>
            <person name="Shah S."/>
            <person name="Reiman D."/>
        </authorList>
    </citation>
    <scope>NUCLEOTIDE SEQUENCE [LARGE SCALE GENOMIC DNA]</scope>
    <source>
        <strain evidence="1 2">3B1D</strain>
    </source>
</reference>
<dbReference type="PROSITE" id="PS51257">
    <property type="entry name" value="PROKAR_LIPOPROTEIN"/>
    <property type="match status" value="1"/>
</dbReference>
<keyword evidence="2" id="KW-1185">Reference proteome</keyword>
<sequence length="154" mass="18073">MKRWMVLLISIVVLLVGCSEKKEPEKKVDESYKYPPTLFLAVSSVLIEKIDAQNYSWRYIDKETEKIEQVTTDSLPPTKTVSIENPLVIKDKKYLKIGFQPLPKYYRIILWDAKDREKATYTNVKDIKKKGTYIMEVEANFEKGEAHYFIPITF</sequence>
<protein>
    <recommendedName>
        <fullName evidence="3">Lipoprotein</fullName>
    </recommendedName>
</protein>
<name>A0A433RWQ4_9BACL</name>
<dbReference type="EMBL" id="JTFC01000012">
    <property type="protein sequence ID" value="RUS57710.1"/>
    <property type="molecule type" value="Genomic_DNA"/>
</dbReference>
<evidence type="ECO:0000313" key="1">
    <source>
        <dbReference type="EMBL" id="RUS57710.1"/>
    </source>
</evidence>
<evidence type="ECO:0008006" key="3">
    <source>
        <dbReference type="Google" id="ProtNLM"/>
    </source>
</evidence>
<organism evidence="1 2">
    <name type="scientific">Candidatus Kurthia intestinigallinarum</name>
    <dbReference type="NCBI Taxonomy" id="1562256"/>
    <lineage>
        <taxon>Bacteria</taxon>
        <taxon>Bacillati</taxon>
        <taxon>Bacillota</taxon>
        <taxon>Bacilli</taxon>
        <taxon>Bacillales</taxon>
        <taxon>Caryophanaceae</taxon>
        <taxon>Kurthia</taxon>
    </lineage>
</organism>
<comment type="caution">
    <text evidence="1">The sequence shown here is derived from an EMBL/GenBank/DDBJ whole genome shotgun (WGS) entry which is preliminary data.</text>
</comment>
<dbReference type="Proteomes" id="UP000288623">
    <property type="component" value="Unassembled WGS sequence"/>
</dbReference>